<keyword evidence="2" id="KW-1185">Reference proteome</keyword>
<evidence type="ECO:0000313" key="2">
    <source>
        <dbReference type="Proteomes" id="UP000295511"/>
    </source>
</evidence>
<gene>
    <name evidence="1" type="ORF">E1809_19880</name>
</gene>
<dbReference type="EMBL" id="SMRU01000027">
    <property type="protein sequence ID" value="TDF91780.1"/>
    <property type="molecule type" value="Genomic_DNA"/>
</dbReference>
<name>A0A4R5KCI7_9MICC</name>
<protein>
    <submittedName>
        <fullName evidence="1">Uncharacterized protein</fullName>
    </submittedName>
</protein>
<dbReference type="RefSeq" id="WP_133205978.1">
    <property type="nucleotide sequence ID" value="NZ_SMRU01000027.1"/>
</dbReference>
<organism evidence="1 2">
    <name type="scientific">Arthrobacter terricola</name>
    <dbReference type="NCBI Taxonomy" id="2547396"/>
    <lineage>
        <taxon>Bacteria</taxon>
        <taxon>Bacillati</taxon>
        <taxon>Actinomycetota</taxon>
        <taxon>Actinomycetes</taxon>
        <taxon>Micrococcales</taxon>
        <taxon>Micrococcaceae</taxon>
        <taxon>Arthrobacter</taxon>
    </lineage>
</organism>
<reference evidence="1 2" key="1">
    <citation type="submission" date="2019-03" db="EMBL/GenBank/DDBJ databases">
        <title>Whole genome sequence of Arthrobacter sp JH1-1.</title>
        <authorList>
            <person name="Trinh H.N."/>
        </authorList>
    </citation>
    <scope>NUCLEOTIDE SEQUENCE [LARGE SCALE GENOMIC DNA]</scope>
    <source>
        <strain evidence="1 2">JH1-1</strain>
    </source>
</reference>
<evidence type="ECO:0000313" key="1">
    <source>
        <dbReference type="EMBL" id="TDF91780.1"/>
    </source>
</evidence>
<sequence length="95" mass="10442">MNVLFEAERPPGIIDVSPYWRPASYADGIILADALCWHGLDRAALEELNVPVAAIARGLLFRVLTTQERINDGVGMDFLKDEIARYEKAASAIGL</sequence>
<dbReference type="Proteomes" id="UP000295511">
    <property type="component" value="Unassembled WGS sequence"/>
</dbReference>
<dbReference type="AlphaFoldDB" id="A0A4R5KCI7"/>
<accession>A0A4R5KCI7</accession>
<comment type="caution">
    <text evidence="1">The sequence shown here is derived from an EMBL/GenBank/DDBJ whole genome shotgun (WGS) entry which is preliminary data.</text>
</comment>
<dbReference type="OrthoDB" id="4427130at2"/>
<proteinExistence type="predicted"/>